<dbReference type="Proteomes" id="UP001209279">
    <property type="component" value="Chromosome"/>
</dbReference>
<dbReference type="InterPro" id="IPR008207">
    <property type="entry name" value="Sig_transdc_His_kin_Hpt_dom"/>
</dbReference>
<evidence type="ECO:0000256" key="10">
    <source>
        <dbReference type="SAM" id="MobiDB-lite"/>
    </source>
</evidence>
<dbReference type="PROSITE" id="PS50851">
    <property type="entry name" value="CHEW"/>
    <property type="match status" value="1"/>
</dbReference>
<dbReference type="Gene3D" id="3.30.565.10">
    <property type="entry name" value="Histidine kinase-like ATPase, C-terminal domain"/>
    <property type="match status" value="1"/>
</dbReference>
<dbReference type="CDD" id="cd00731">
    <property type="entry name" value="CheA_reg"/>
    <property type="match status" value="1"/>
</dbReference>
<feature type="domain" description="HPt" evidence="13">
    <location>
        <begin position="2"/>
        <end position="106"/>
    </location>
</feature>
<dbReference type="InterPro" id="IPR003594">
    <property type="entry name" value="HATPase_dom"/>
</dbReference>
<dbReference type="EMBL" id="FOEQ01000016">
    <property type="protein sequence ID" value="SER99501.1"/>
    <property type="molecule type" value="Genomic_DNA"/>
</dbReference>
<evidence type="ECO:0000256" key="8">
    <source>
        <dbReference type="ARBA" id="ARBA00035100"/>
    </source>
</evidence>
<dbReference type="InterPro" id="IPR004358">
    <property type="entry name" value="Sig_transdc_His_kin-like_C"/>
</dbReference>
<comment type="function">
    <text evidence="8">Involved in the transmission of sensory signals from the chemoreceptors to the flagellar motors. CheA is autophosphorylated; it can transfer its phosphate group to either CheB or CheY.</text>
</comment>
<dbReference type="InterPro" id="IPR036061">
    <property type="entry name" value="CheW-like_dom_sf"/>
</dbReference>
<dbReference type="FunFam" id="2.30.30.40:FF:000048">
    <property type="entry name" value="Chemotaxis protein CheA, putative"/>
    <property type="match status" value="1"/>
</dbReference>
<dbReference type="PROSITE" id="PS50109">
    <property type="entry name" value="HIS_KIN"/>
    <property type="match status" value="1"/>
</dbReference>
<dbReference type="SMART" id="SM00073">
    <property type="entry name" value="HPT"/>
    <property type="match status" value="1"/>
</dbReference>
<dbReference type="CDD" id="cd00088">
    <property type="entry name" value="HPT"/>
    <property type="match status" value="1"/>
</dbReference>
<feature type="compositionally biased region" description="Basic and acidic residues" evidence="10">
    <location>
        <begin position="341"/>
        <end position="353"/>
    </location>
</feature>
<comment type="catalytic activity">
    <reaction evidence="1">
        <text>ATP + protein L-histidine = ADP + protein N-phospho-L-histidine.</text>
        <dbReference type="EC" id="2.7.13.3"/>
    </reaction>
</comment>
<dbReference type="Pfam" id="PF01627">
    <property type="entry name" value="Hpt"/>
    <property type="match status" value="1"/>
</dbReference>
<dbReference type="FunFam" id="1.20.120.160:FF:000008">
    <property type="entry name" value="Chemotaxis sensor histidine kinase CheA"/>
    <property type="match status" value="1"/>
</dbReference>
<dbReference type="Proteomes" id="UP000199221">
    <property type="component" value="Unassembled WGS sequence"/>
</dbReference>
<keyword evidence="6 14" id="KW-0418">Kinase</keyword>
<evidence type="ECO:0000256" key="3">
    <source>
        <dbReference type="ARBA" id="ARBA00021495"/>
    </source>
</evidence>
<dbReference type="FunFam" id="3.30.565.10:FF:000016">
    <property type="entry name" value="Chemotaxis protein CheA, putative"/>
    <property type="match status" value="1"/>
</dbReference>
<dbReference type="CDD" id="cd16916">
    <property type="entry name" value="HATPase_CheA-like"/>
    <property type="match status" value="1"/>
</dbReference>
<dbReference type="Pfam" id="PF02895">
    <property type="entry name" value="H-kinase_dim"/>
    <property type="match status" value="1"/>
</dbReference>
<evidence type="ECO:0000256" key="2">
    <source>
        <dbReference type="ARBA" id="ARBA00012438"/>
    </source>
</evidence>
<feature type="compositionally biased region" description="Low complexity" evidence="10">
    <location>
        <begin position="213"/>
        <end position="224"/>
    </location>
</feature>
<proteinExistence type="predicted"/>
<dbReference type="GO" id="GO:0006935">
    <property type="term" value="P:chemotaxis"/>
    <property type="evidence" value="ECO:0007669"/>
    <property type="project" value="InterPro"/>
</dbReference>
<dbReference type="GO" id="GO:0005737">
    <property type="term" value="C:cytoplasm"/>
    <property type="evidence" value="ECO:0007669"/>
    <property type="project" value="InterPro"/>
</dbReference>
<feature type="compositionally biased region" description="Low complexity" evidence="10">
    <location>
        <begin position="325"/>
        <end position="340"/>
    </location>
</feature>
<evidence type="ECO:0000256" key="4">
    <source>
        <dbReference type="ARBA" id="ARBA00022553"/>
    </source>
</evidence>
<protein>
    <recommendedName>
        <fullName evidence="3">Chemotaxis protein CheA</fullName>
        <ecNumber evidence="2">2.7.13.3</ecNumber>
    </recommendedName>
</protein>
<dbReference type="SMART" id="SM00387">
    <property type="entry name" value="HATPase_c"/>
    <property type="match status" value="1"/>
</dbReference>
<keyword evidence="7" id="KW-0902">Two-component regulatory system</keyword>
<dbReference type="PRINTS" id="PR00344">
    <property type="entry name" value="BCTRLSENSOR"/>
</dbReference>
<evidence type="ECO:0000313" key="14">
    <source>
        <dbReference type="EMBL" id="SER99501.1"/>
    </source>
</evidence>
<evidence type="ECO:0000313" key="15">
    <source>
        <dbReference type="EMBL" id="UXZ47792.1"/>
    </source>
</evidence>
<dbReference type="PROSITE" id="PS50894">
    <property type="entry name" value="HPT"/>
    <property type="match status" value="1"/>
</dbReference>
<dbReference type="AlphaFoldDB" id="A0A1H9TR62"/>
<dbReference type="SUPFAM" id="SSF50341">
    <property type="entry name" value="CheW-like"/>
    <property type="match status" value="1"/>
</dbReference>
<dbReference type="InterPro" id="IPR002545">
    <property type="entry name" value="CheW-lke_dom"/>
</dbReference>
<dbReference type="Gene3D" id="2.30.30.40">
    <property type="entry name" value="SH3 Domains"/>
    <property type="match status" value="1"/>
</dbReference>
<feature type="domain" description="Histidine kinase" evidence="11">
    <location>
        <begin position="389"/>
        <end position="598"/>
    </location>
</feature>
<dbReference type="InterPro" id="IPR051315">
    <property type="entry name" value="Bact_Chemotaxis_CheA"/>
</dbReference>
<dbReference type="EC" id="2.7.13.3" evidence="2"/>
<reference evidence="15" key="2">
    <citation type="submission" date="2021-08" db="EMBL/GenBank/DDBJ databases">
        <authorList>
            <person name="Yaryura P.M."/>
            <person name="Bianco M.I."/>
            <person name="Morais C."/>
            <person name="Setubal J.C."/>
        </authorList>
    </citation>
    <scope>NUCLEOTIDE SEQUENCE</scope>
    <source>
        <strain evidence="15">AP1</strain>
    </source>
</reference>
<dbReference type="RefSeq" id="WP_038706554.1">
    <property type="nucleotide sequence ID" value="NZ_CATKPM010000008.1"/>
</dbReference>
<dbReference type="InterPro" id="IPR005467">
    <property type="entry name" value="His_kinase_dom"/>
</dbReference>
<evidence type="ECO:0000259" key="13">
    <source>
        <dbReference type="PROSITE" id="PS50894"/>
    </source>
</evidence>
<accession>A0A1H9TR62</accession>
<dbReference type="SMART" id="SM00260">
    <property type="entry name" value="CheW"/>
    <property type="match status" value="1"/>
</dbReference>
<dbReference type="InterPro" id="IPR036641">
    <property type="entry name" value="HPT_dom_sf"/>
</dbReference>
<reference evidence="14 16" key="1">
    <citation type="submission" date="2016-10" db="EMBL/GenBank/DDBJ databases">
        <authorList>
            <person name="de Groot N.N."/>
        </authorList>
    </citation>
    <scope>NUCLEOTIDE SEQUENCE [LARGE SCALE GENOMIC DNA]</scope>
    <source>
        <strain evidence="14 16">LMG 27941</strain>
    </source>
</reference>
<evidence type="ECO:0000256" key="9">
    <source>
        <dbReference type="PROSITE-ProRule" id="PRU00110"/>
    </source>
</evidence>
<dbReference type="Gene3D" id="1.20.120.160">
    <property type="entry name" value="HPT domain"/>
    <property type="match status" value="1"/>
</dbReference>
<evidence type="ECO:0000259" key="12">
    <source>
        <dbReference type="PROSITE" id="PS50851"/>
    </source>
</evidence>
<dbReference type="SUPFAM" id="SSF55874">
    <property type="entry name" value="ATPase domain of HSP90 chaperone/DNA topoisomerase II/histidine kinase"/>
    <property type="match status" value="1"/>
</dbReference>
<dbReference type="InterPro" id="IPR036097">
    <property type="entry name" value="HisK_dim/P_sf"/>
</dbReference>
<dbReference type="KEGG" id="pmos:O165_015350"/>
<dbReference type="InterPro" id="IPR004105">
    <property type="entry name" value="CheA-like_dim"/>
</dbReference>
<dbReference type="SMART" id="SM01231">
    <property type="entry name" value="H-kinase_dim"/>
    <property type="match status" value="1"/>
</dbReference>
<sequence>MSFGADEEILQDFLVEAGEILEQLSEQLVELESRPDDADLLNAIFRGFHTVKGGAGFLQLNELVECCHIAENVFDILRKGERRVDAELMDVVLEALDTVNSMFGQVRERTDVTPATRELLAALSRLAEPAGAEEPAPVEVAVVAEVPAAEPDITDTEFEQLLDSLDAVKAEAQVHEQLQGEQVSAGGDEITDAEFESLLDQLHGKGQFSPDTAASEPAAVAPASDEITDDEFESLLDQLHGKGTFAVDALPGVAAPAASEAPAAADESITEHEFEALLDQLHGKGKFSGEAVVAEAPAAAVAAPVAAKAEAKPVAKPAPAPAPAPAAAKPAAPARAPAPAADKHGASEAETTVRVDTARLDEIMNMVGELVLVRNRLVRLGLNSGDEAMSKAVSNLDVVTADLQTAVMKTRMQPIKKVFGRFPRLVRDLARQLKKEINLELVGEETDLDKNLVEALADPLVHLVRNAVDHGVEMPDEREASGKSRMGRVVLSAEQEGDHILLSISDDGKGMDPSILRAKAVEKGLMDKDAADRLSESDCYNLIFAPGFSTKTEISDVSGRGVGMDVVKTKISQLNGSINIFSAKGQGSKIVIKVPLTLAIMPTLMVMLANQAFAFPLVNVNEIFHLDLSRTNVVDGQEVVIVRDKALPLFYLKRWLVQDHEHEEQHEGHVVILSVGTQRIGFVVDQLVGQEEVVIKPLGKMLQGTPGMSGATITGDGRIALILDVPSMLKRYAARRI</sequence>
<dbReference type="Pfam" id="PF02518">
    <property type="entry name" value="HATPase_c"/>
    <property type="match status" value="1"/>
</dbReference>
<feature type="modified residue" description="Phosphohistidine" evidence="9">
    <location>
        <position position="49"/>
    </location>
</feature>
<evidence type="ECO:0000256" key="5">
    <source>
        <dbReference type="ARBA" id="ARBA00022679"/>
    </source>
</evidence>
<dbReference type="Gene3D" id="1.10.287.560">
    <property type="entry name" value="Histidine kinase CheA-like, homodimeric domain"/>
    <property type="match status" value="1"/>
</dbReference>
<dbReference type="InterPro" id="IPR036890">
    <property type="entry name" value="HATPase_C_sf"/>
</dbReference>
<keyword evidence="5" id="KW-0808">Transferase</keyword>
<evidence type="ECO:0000313" key="16">
    <source>
        <dbReference type="Proteomes" id="UP000199221"/>
    </source>
</evidence>
<evidence type="ECO:0000256" key="6">
    <source>
        <dbReference type="ARBA" id="ARBA00022777"/>
    </source>
</evidence>
<dbReference type="EMBL" id="CP083803">
    <property type="protein sequence ID" value="UXZ47792.1"/>
    <property type="molecule type" value="Genomic_DNA"/>
</dbReference>
<keyword evidence="4 9" id="KW-0597">Phosphoprotein</keyword>
<dbReference type="PANTHER" id="PTHR43395">
    <property type="entry name" value="SENSOR HISTIDINE KINASE CHEA"/>
    <property type="match status" value="1"/>
</dbReference>
<evidence type="ECO:0000256" key="1">
    <source>
        <dbReference type="ARBA" id="ARBA00000085"/>
    </source>
</evidence>
<feature type="region of interest" description="Disordered" evidence="10">
    <location>
        <begin position="205"/>
        <end position="224"/>
    </location>
</feature>
<dbReference type="SUPFAM" id="SSF47384">
    <property type="entry name" value="Homodimeric domain of signal transducing histidine kinase"/>
    <property type="match status" value="1"/>
</dbReference>
<gene>
    <name evidence="15" type="ORF">K7K07_12565</name>
    <name evidence="14" type="ORF">SAMN05216230_11651</name>
</gene>
<dbReference type="PANTHER" id="PTHR43395:SF1">
    <property type="entry name" value="CHEMOTAXIS PROTEIN CHEA"/>
    <property type="match status" value="1"/>
</dbReference>
<feature type="domain" description="CheW-like" evidence="12">
    <location>
        <begin position="600"/>
        <end position="734"/>
    </location>
</feature>
<dbReference type="InterPro" id="IPR037006">
    <property type="entry name" value="CheA-like_homodim_sf"/>
</dbReference>
<organism evidence="14 16">
    <name type="scientific">Pseudomonas soli</name>
    <dbReference type="NCBI Taxonomy" id="1306993"/>
    <lineage>
        <taxon>Bacteria</taxon>
        <taxon>Pseudomonadati</taxon>
        <taxon>Pseudomonadota</taxon>
        <taxon>Gammaproteobacteria</taxon>
        <taxon>Pseudomonadales</taxon>
        <taxon>Pseudomonadaceae</taxon>
        <taxon>Pseudomonas</taxon>
    </lineage>
</organism>
<evidence type="ECO:0000259" key="11">
    <source>
        <dbReference type="PROSITE" id="PS50109"/>
    </source>
</evidence>
<evidence type="ECO:0000256" key="7">
    <source>
        <dbReference type="ARBA" id="ARBA00023012"/>
    </source>
</evidence>
<dbReference type="Pfam" id="PF01584">
    <property type="entry name" value="CheW"/>
    <property type="match status" value="1"/>
</dbReference>
<name>A0A1H9TR62_9PSED</name>
<dbReference type="GO" id="GO:0000155">
    <property type="term" value="F:phosphorelay sensor kinase activity"/>
    <property type="evidence" value="ECO:0007669"/>
    <property type="project" value="InterPro"/>
</dbReference>
<feature type="region of interest" description="Disordered" evidence="10">
    <location>
        <begin position="315"/>
        <end position="353"/>
    </location>
</feature>
<dbReference type="SUPFAM" id="SSF47226">
    <property type="entry name" value="Histidine-containing phosphotransfer domain, HPT domain"/>
    <property type="match status" value="1"/>
</dbReference>